<dbReference type="Gene3D" id="1.10.10.10">
    <property type="entry name" value="Winged helix-like DNA-binding domain superfamily/Winged helix DNA-binding domain"/>
    <property type="match status" value="1"/>
</dbReference>
<reference evidence="6" key="1">
    <citation type="journal article" date="2019" name="Int. J. Syst. Evol. Microbiol.">
        <title>The Global Catalogue of Microorganisms (GCM) 10K type strain sequencing project: providing services to taxonomists for standard genome sequencing and annotation.</title>
        <authorList>
            <consortium name="The Broad Institute Genomics Platform"/>
            <consortium name="The Broad Institute Genome Sequencing Center for Infectious Disease"/>
            <person name="Wu L."/>
            <person name="Ma J."/>
        </authorList>
    </citation>
    <scope>NUCLEOTIDE SEQUENCE [LARGE SCALE GENOMIC DNA]</scope>
    <source>
        <strain evidence="6">NBRC 111368</strain>
    </source>
</reference>
<dbReference type="Proteomes" id="UP001596403">
    <property type="component" value="Unassembled WGS sequence"/>
</dbReference>
<dbReference type="Pfam" id="PF00392">
    <property type="entry name" value="GntR"/>
    <property type="match status" value="1"/>
</dbReference>
<dbReference type="Pfam" id="PF07729">
    <property type="entry name" value="FCD"/>
    <property type="match status" value="1"/>
</dbReference>
<dbReference type="InterPro" id="IPR008920">
    <property type="entry name" value="TF_FadR/GntR_C"/>
</dbReference>
<gene>
    <name evidence="5" type="ORF">ACFQAU_21730</name>
</gene>
<dbReference type="CDD" id="cd07377">
    <property type="entry name" value="WHTH_GntR"/>
    <property type="match status" value="1"/>
</dbReference>
<dbReference type="PANTHER" id="PTHR43537:SF5">
    <property type="entry name" value="UXU OPERON TRANSCRIPTIONAL REGULATOR"/>
    <property type="match status" value="1"/>
</dbReference>
<feature type="domain" description="HTH gntR-type" evidence="4">
    <location>
        <begin position="21"/>
        <end position="88"/>
    </location>
</feature>
<dbReference type="InterPro" id="IPR011711">
    <property type="entry name" value="GntR_C"/>
</dbReference>
<evidence type="ECO:0000256" key="2">
    <source>
        <dbReference type="ARBA" id="ARBA00023125"/>
    </source>
</evidence>
<sequence length="244" mass="27261">MSTAPDISLHSLTADLPRVGGRKSELVYTALKRAILFRQLVPDQQLLEQELAAVFGCSQGTIREALLRLADDGLVRRLGYRGTRVTETSLEEAVEMVRVRLTIERGVARKIAVAEMGPHRERMDALLARMAQAHAQDDLFLGAELDREFHCALASAAEMDLLRPVLLRCTLHIHRFTLSSIEVPRQYYQEAGVDAEHQALFEALTCGDPDRAERVISEHIAHVLERWAPSVYDAIGPSLFASLR</sequence>
<evidence type="ECO:0000256" key="3">
    <source>
        <dbReference type="ARBA" id="ARBA00023163"/>
    </source>
</evidence>
<name>A0ABW1Z303_9RHOB</name>
<dbReference type="InterPro" id="IPR036388">
    <property type="entry name" value="WH-like_DNA-bd_sf"/>
</dbReference>
<dbReference type="PANTHER" id="PTHR43537">
    <property type="entry name" value="TRANSCRIPTIONAL REGULATOR, GNTR FAMILY"/>
    <property type="match status" value="1"/>
</dbReference>
<evidence type="ECO:0000313" key="5">
    <source>
        <dbReference type="EMBL" id="MFC6643945.1"/>
    </source>
</evidence>
<dbReference type="SUPFAM" id="SSF46785">
    <property type="entry name" value="Winged helix' DNA-binding domain"/>
    <property type="match status" value="1"/>
</dbReference>
<dbReference type="PROSITE" id="PS50949">
    <property type="entry name" value="HTH_GNTR"/>
    <property type="match status" value="1"/>
</dbReference>
<comment type="caution">
    <text evidence="5">The sequence shown here is derived from an EMBL/GenBank/DDBJ whole genome shotgun (WGS) entry which is preliminary data.</text>
</comment>
<keyword evidence="1" id="KW-0805">Transcription regulation</keyword>
<dbReference type="InterPro" id="IPR000524">
    <property type="entry name" value="Tscrpt_reg_HTH_GntR"/>
</dbReference>
<dbReference type="SMART" id="SM00345">
    <property type="entry name" value="HTH_GNTR"/>
    <property type="match status" value="1"/>
</dbReference>
<dbReference type="SMART" id="SM00895">
    <property type="entry name" value="FCD"/>
    <property type="match status" value="1"/>
</dbReference>
<keyword evidence="6" id="KW-1185">Reference proteome</keyword>
<evidence type="ECO:0000259" key="4">
    <source>
        <dbReference type="PROSITE" id="PS50949"/>
    </source>
</evidence>
<dbReference type="Gene3D" id="1.20.120.530">
    <property type="entry name" value="GntR ligand-binding domain-like"/>
    <property type="match status" value="1"/>
</dbReference>
<dbReference type="SUPFAM" id="SSF48008">
    <property type="entry name" value="GntR ligand-binding domain-like"/>
    <property type="match status" value="1"/>
</dbReference>
<dbReference type="RefSeq" id="WP_132446346.1">
    <property type="nucleotide sequence ID" value="NZ_JBHSWA010000005.1"/>
</dbReference>
<organism evidence="5 6">
    <name type="scientific">Sulfitobacter profundi</name>
    <dbReference type="NCBI Taxonomy" id="2679961"/>
    <lineage>
        <taxon>Bacteria</taxon>
        <taxon>Pseudomonadati</taxon>
        <taxon>Pseudomonadota</taxon>
        <taxon>Alphaproteobacteria</taxon>
        <taxon>Rhodobacterales</taxon>
        <taxon>Roseobacteraceae</taxon>
        <taxon>Sulfitobacter</taxon>
    </lineage>
</organism>
<keyword evidence="2" id="KW-0238">DNA-binding</keyword>
<keyword evidence="3" id="KW-0804">Transcription</keyword>
<protein>
    <submittedName>
        <fullName evidence="5">GntR family transcriptional regulator</fullName>
    </submittedName>
</protein>
<dbReference type="InterPro" id="IPR036390">
    <property type="entry name" value="WH_DNA-bd_sf"/>
</dbReference>
<evidence type="ECO:0000256" key="1">
    <source>
        <dbReference type="ARBA" id="ARBA00023015"/>
    </source>
</evidence>
<accession>A0ABW1Z303</accession>
<dbReference type="EMBL" id="JBHSWA010000005">
    <property type="protein sequence ID" value="MFC6643945.1"/>
    <property type="molecule type" value="Genomic_DNA"/>
</dbReference>
<proteinExistence type="predicted"/>
<evidence type="ECO:0000313" key="6">
    <source>
        <dbReference type="Proteomes" id="UP001596403"/>
    </source>
</evidence>